<evidence type="ECO:0000313" key="2">
    <source>
        <dbReference type="EMBL" id="KAK8023984.1"/>
    </source>
</evidence>
<evidence type="ECO:0008006" key="4">
    <source>
        <dbReference type="Google" id="ProtNLM"/>
    </source>
</evidence>
<accession>A0ABR1S1E9</accession>
<reference evidence="2 3" key="1">
    <citation type="submission" date="2023-01" db="EMBL/GenBank/DDBJ databases">
        <title>Analysis of 21 Apiospora genomes using comparative genomics revels a genus with tremendous synthesis potential of carbohydrate active enzymes and secondary metabolites.</title>
        <authorList>
            <person name="Sorensen T."/>
        </authorList>
    </citation>
    <scope>NUCLEOTIDE SEQUENCE [LARGE SCALE GENOMIC DNA]</scope>
    <source>
        <strain evidence="2 3">CBS 33761</strain>
    </source>
</reference>
<sequence length="253" mass="26339">MVAILATLLFTSFTSSAIASAVLPAVTGVEGVIPSGMVTLGPRPTPPPEVLDSFRAAPGPGPKYVTITITNKRDDPISTSHAHEPGTPPMVSGNANPGVIPANGKAEFAVPSGWIGNVAITPSRYKLTNDITLIEANYDIPDGYSYAVADVDVSYVNGFSVATVCSCDNKVVTGCNKNLWNLGTCANNNGQGGCVNPLRSDHSATQAAPFFRPCQHAAWTYVEDGDADAWGFCQSGHITCCVGPKCAPNPKQS</sequence>
<protein>
    <recommendedName>
        <fullName evidence="4">Thaumatin-like protein</fullName>
    </recommendedName>
</protein>
<gene>
    <name evidence="2" type="ORF">PG993_012050</name>
</gene>
<dbReference type="Proteomes" id="UP001444661">
    <property type="component" value="Unassembled WGS sequence"/>
</dbReference>
<organism evidence="2 3">
    <name type="scientific">Apiospora rasikravindrae</name>
    <dbReference type="NCBI Taxonomy" id="990691"/>
    <lineage>
        <taxon>Eukaryota</taxon>
        <taxon>Fungi</taxon>
        <taxon>Dikarya</taxon>
        <taxon>Ascomycota</taxon>
        <taxon>Pezizomycotina</taxon>
        <taxon>Sordariomycetes</taxon>
        <taxon>Xylariomycetidae</taxon>
        <taxon>Amphisphaeriales</taxon>
        <taxon>Apiosporaceae</taxon>
        <taxon>Apiospora</taxon>
    </lineage>
</organism>
<evidence type="ECO:0000256" key="1">
    <source>
        <dbReference type="SAM" id="SignalP"/>
    </source>
</evidence>
<proteinExistence type="predicted"/>
<keyword evidence="3" id="KW-1185">Reference proteome</keyword>
<keyword evidence="1" id="KW-0732">Signal</keyword>
<dbReference type="EMBL" id="JAQQWK010000011">
    <property type="protein sequence ID" value="KAK8023984.1"/>
    <property type="molecule type" value="Genomic_DNA"/>
</dbReference>
<evidence type="ECO:0000313" key="3">
    <source>
        <dbReference type="Proteomes" id="UP001444661"/>
    </source>
</evidence>
<name>A0ABR1S1E9_9PEZI</name>
<feature type="chain" id="PRO_5046971417" description="Thaumatin-like protein" evidence="1">
    <location>
        <begin position="20"/>
        <end position="253"/>
    </location>
</feature>
<comment type="caution">
    <text evidence="2">The sequence shown here is derived from an EMBL/GenBank/DDBJ whole genome shotgun (WGS) entry which is preliminary data.</text>
</comment>
<feature type="signal peptide" evidence="1">
    <location>
        <begin position="1"/>
        <end position="19"/>
    </location>
</feature>